<dbReference type="Proteomes" id="UP001243420">
    <property type="component" value="Chromosome"/>
</dbReference>
<keyword evidence="1" id="KW-0732">Signal</keyword>
<keyword evidence="3" id="KW-1185">Reference proteome</keyword>
<feature type="signal peptide" evidence="1">
    <location>
        <begin position="1"/>
        <end position="19"/>
    </location>
</feature>
<organism evidence="2 3">
    <name type="scientific">Jannaschia ovalis</name>
    <dbReference type="NCBI Taxonomy" id="3038773"/>
    <lineage>
        <taxon>Bacteria</taxon>
        <taxon>Pseudomonadati</taxon>
        <taxon>Pseudomonadota</taxon>
        <taxon>Alphaproteobacteria</taxon>
        <taxon>Rhodobacterales</taxon>
        <taxon>Roseobacteraceae</taxon>
        <taxon>Jannaschia</taxon>
    </lineage>
</organism>
<protein>
    <submittedName>
        <fullName evidence="2">Uncharacterized protein</fullName>
    </submittedName>
</protein>
<dbReference type="RefSeq" id="WP_279965062.1">
    <property type="nucleotide sequence ID" value="NZ_CP122537.1"/>
</dbReference>
<evidence type="ECO:0000313" key="3">
    <source>
        <dbReference type="Proteomes" id="UP001243420"/>
    </source>
</evidence>
<evidence type="ECO:0000256" key="1">
    <source>
        <dbReference type="SAM" id="SignalP"/>
    </source>
</evidence>
<dbReference type="EMBL" id="CP122537">
    <property type="protein sequence ID" value="WGH78311.1"/>
    <property type="molecule type" value="Genomic_DNA"/>
</dbReference>
<evidence type="ECO:0000313" key="2">
    <source>
        <dbReference type="EMBL" id="WGH78311.1"/>
    </source>
</evidence>
<accession>A0ABY8LAD8</accession>
<gene>
    <name evidence="2" type="ORF">P8627_14985</name>
</gene>
<name>A0ABY8LAD8_9RHOB</name>
<reference evidence="2 3" key="1">
    <citation type="submission" date="2023-04" db="EMBL/GenBank/DDBJ databases">
        <title>Jannaschia ovalis sp. nov., a marine bacterium isolated from sea tidal flat.</title>
        <authorList>
            <person name="Kwon D.Y."/>
            <person name="Kim J.-J."/>
        </authorList>
    </citation>
    <scope>NUCLEOTIDE SEQUENCE [LARGE SCALE GENOMIC DNA]</scope>
    <source>
        <strain evidence="2 3">GRR-S6-38</strain>
    </source>
</reference>
<sequence>MTRLPLTLALVVLPTLAPAAGHVADDPAAVDAVAIVQCTETAEGAVACTVDAATMGERDPTFCLAIGEDGGALANSTGATDDGLILFQDVAAAQIAALRCRPV</sequence>
<feature type="chain" id="PRO_5047313305" evidence="1">
    <location>
        <begin position="20"/>
        <end position="103"/>
    </location>
</feature>
<proteinExistence type="predicted"/>